<organism evidence="5 6">
    <name type="scientific">Microbaculum marinum</name>
    <dbReference type="NCBI Taxonomy" id="1764581"/>
    <lineage>
        <taxon>Bacteria</taxon>
        <taxon>Pseudomonadati</taxon>
        <taxon>Pseudomonadota</taxon>
        <taxon>Alphaproteobacteria</taxon>
        <taxon>Hyphomicrobiales</taxon>
        <taxon>Tepidamorphaceae</taxon>
        <taxon>Microbaculum</taxon>
    </lineage>
</organism>
<protein>
    <submittedName>
        <fullName evidence="5">ABC transporter ATP-binding protein</fullName>
    </submittedName>
</protein>
<evidence type="ECO:0000256" key="3">
    <source>
        <dbReference type="ARBA" id="ARBA00022840"/>
    </source>
</evidence>
<keyword evidence="2" id="KW-0547">Nucleotide-binding</keyword>
<evidence type="ECO:0000256" key="2">
    <source>
        <dbReference type="ARBA" id="ARBA00022741"/>
    </source>
</evidence>
<dbReference type="GO" id="GO:0005886">
    <property type="term" value="C:plasma membrane"/>
    <property type="evidence" value="ECO:0007669"/>
    <property type="project" value="TreeGrafter"/>
</dbReference>
<dbReference type="CDD" id="cd03219">
    <property type="entry name" value="ABC_Mj1267_LivG_branched"/>
    <property type="match status" value="1"/>
</dbReference>
<evidence type="ECO:0000259" key="4">
    <source>
        <dbReference type="PROSITE" id="PS50893"/>
    </source>
</evidence>
<dbReference type="Gene3D" id="3.40.50.300">
    <property type="entry name" value="P-loop containing nucleotide triphosphate hydrolases"/>
    <property type="match status" value="1"/>
</dbReference>
<dbReference type="GO" id="GO:0005524">
    <property type="term" value="F:ATP binding"/>
    <property type="evidence" value="ECO:0007669"/>
    <property type="project" value="UniProtKB-KW"/>
</dbReference>
<dbReference type="InterPro" id="IPR051120">
    <property type="entry name" value="ABC_AA/LPS_Transport"/>
</dbReference>
<name>A0AAW9RM45_9HYPH</name>
<feature type="domain" description="ABC transporter" evidence="4">
    <location>
        <begin position="6"/>
        <end position="255"/>
    </location>
</feature>
<dbReference type="Pfam" id="PF00005">
    <property type="entry name" value="ABC_tran"/>
    <property type="match status" value="1"/>
</dbReference>
<comment type="caution">
    <text evidence="5">The sequence shown here is derived from an EMBL/GenBank/DDBJ whole genome shotgun (WGS) entry which is preliminary data.</text>
</comment>
<dbReference type="PANTHER" id="PTHR45772">
    <property type="entry name" value="CONSERVED COMPONENT OF ABC TRANSPORTER FOR NATURAL AMINO ACIDS-RELATED"/>
    <property type="match status" value="1"/>
</dbReference>
<accession>A0AAW9RM45</accession>
<proteinExistence type="predicted"/>
<dbReference type="PROSITE" id="PS50893">
    <property type="entry name" value="ABC_TRANSPORTER_2"/>
    <property type="match status" value="1"/>
</dbReference>
<dbReference type="PANTHER" id="PTHR45772:SF1">
    <property type="entry name" value="ABC TRANSPORTER ATP-BINDING PROTEIN"/>
    <property type="match status" value="1"/>
</dbReference>
<dbReference type="RefSeq" id="WP_340330702.1">
    <property type="nucleotide sequence ID" value="NZ_JAZHOF010000006.1"/>
</dbReference>
<dbReference type="InterPro" id="IPR027417">
    <property type="entry name" value="P-loop_NTPase"/>
</dbReference>
<evidence type="ECO:0000313" key="6">
    <source>
        <dbReference type="Proteomes" id="UP001378188"/>
    </source>
</evidence>
<dbReference type="EMBL" id="JAZHOF010000006">
    <property type="protein sequence ID" value="MEJ8573010.1"/>
    <property type="molecule type" value="Genomic_DNA"/>
</dbReference>
<evidence type="ECO:0000313" key="5">
    <source>
        <dbReference type="EMBL" id="MEJ8573010.1"/>
    </source>
</evidence>
<dbReference type="Pfam" id="PF12399">
    <property type="entry name" value="BCA_ABC_TP_C"/>
    <property type="match status" value="1"/>
</dbReference>
<dbReference type="FunFam" id="3.40.50.300:FF:000421">
    <property type="entry name" value="Branched-chain amino acid ABC transporter ATP-binding protein"/>
    <property type="match status" value="1"/>
</dbReference>
<dbReference type="InterPro" id="IPR003593">
    <property type="entry name" value="AAA+_ATPase"/>
</dbReference>
<dbReference type="SUPFAM" id="SSF52540">
    <property type="entry name" value="P-loop containing nucleoside triphosphate hydrolases"/>
    <property type="match status" value="1"/>
</dbReference>
<dbReference type="AlphaFoldDB" id="A0AAW9RM45"/>
<keyword evidence="1" id="KW-0813">Transport</keyword>
<dbReference type="InterPro" id="IPR003439">
    <property type="entry name" value="ABC_transporter-like_ATP-bd"/>
</dbReference>
<dbReference type="SMART" id="SM00382">
    <property type="entry name" value="AAA"/>
    <property type="match status" value="1"/>
</dbReference>
<dbReference type="GO" id="GO:0016887">
    <property type="term" value="F:ATP hydrolysis activity"/>
    <property type="evidence" value="ECO:0007669"/>
    <property type="project" value="InterPro"/>
</dbReference>
<evidence type="ECO:0000256" key="1">
    <source>
        <dbReference type="ARBA" id="ARBA00022448"/>
    </source>
</evidence>
<keyword evidence="6" id="KW-1185">Reference proteome</keyword>
<keyword evidence="3 5" id="KW-0067">ATP-binding</keyword>
<gene>
    <name evidence="5" type="ORF">V3328_16080</name>
</gene>
<reference evidence="5 6" key="1">
    <citation type="submission" date="2024-02" db="EMBL/GenBank/DDBJ databases">
        <title>Genome analysis and characterization of Microbaculum marinisediminis sp. nov., isolated from marine sediment.</title>
        <authorList>
            <person name="Du Z.-J."/>
            <person name="Ye Y.-Q."/>
            <person name="Zhang Z.-R."/>
            <person name="Yuan S.-M."/>
            <person name="Zhang X.-Y."/>
        </authorList>
    </citation>
    <scope>NUCLEOTIDE SEQUENCE [LARGE SCALE GENOMIC DNA]</scope>
    <source>
        <strain evidence="5 6">SDUM1044001</strain>
    </source>
</reference>
<sequence>MGGTLLDISGVSVAFGGIKALSDVSLGVAPNKVTAVIGPNGAGKTTLFNVVSGFYPANEGAVTFDGVDLLAMPANRRSATGIARTFQNIALFPGMTVAENIKLGAHHLLRTGLLAAAIYLGPARGEERDITRRIDETILPLLDLGEYRDRSVSGLPYGVQKRIELARALVSRPRLLMLDEPFAGMNTNEKARMSQYIARIVAESDLTALLIDHDMDSIMTMSDHIVVLNFGRVIAAGTPEQVQTDPAVIEAYLGEE</sequence>
<dbReference type="Proteomes" id="UP001378188">
    <property type="component" value="Unassembled WGS sequence"/>
</dbReference>
<dbReference type="InterPro" id="IPR032823">
    <property type="entry name" value="BCA_ABC_TP_C"/>
</dbReference>